<reference evidence="2" key="1">
    <citation type="submission" date="2019-03" db="EMBL/GenBank/DDBJ databases">
        <authorList>
            <person name="Mank J."/>
            <person name="Almeida P."/>
        </authorList>
    </citation>
    <scope>NUCLEOTIDE SEQUENCE</scope>
    <source>
        <strain evidence="2">78183</strain>
    </source>
</reference>
<accession>A0A6N2KIE6</accession>
<dbReference type="AlphaFoldDB" id="A0A6N2KIE6"/>
<dbReference type="GO" id="GO:0016567">
    <property type="term" value="P:protein ubiquitination"/>
    <property type="evidence" value="ECO:0007669"/>
    <property type="project" value="UniProtKB-UniPathway"/>
</dbReference>
<organism evidence="2">
    <name type="scientific">Salix viminalis</name>
    <name type="common">Common osier</name>
    <name type="synonym">Basket willow</name>
    <dbReference type="NCBI Taxonomy" id="40686"/>
    <lineage>
        <taxon>Eukaryota</taxon>
        <taxon>Viridiplantae</taxon>
        <taxon>Streptophyta</taxon>
        <taxon>Embryophyta</taxon>
        <taxon>Tracheophyta</taxon>
        <taxon>Spermatophyta</taxon>
        <taxon>Magnoliopsida</taxon>
        <taxon>eudicotyledons</taxon>
        <taxon>Gunneridae</taxon>
        <taxon>Pentapetalae</taxon>
        <taxon>rosids</taxon>
        <taxon>fabids</taxon>
        <taxon>Malpighiales</taxon>
        <taxon>Salicaceae</taxon>
        <taxon>Saliceae</taxon>
        <taxon>Salix</taxon>
    </lineage>
</organism>
<dbReference type="InterPro" id="IPR058039">
    <property type="entry name" value="At3g05675-like_ankyrin"/>
</dbReference>
<protein>
    <recommendedName>
        <fullName evidence="1">At3g05675-like ankyrin-like domain-containing protein</fullName>
    </recommendedName>
</protein>
<gene>
    <name evidence="2" type="ORF">SVIM_LOCUS29516</name>
</gene>
<proteinExistence type="predicted"/>
<dbReference type="EMBL" id="CAADRP010000102">
    <property type="protein sequence ID" value="VFU22990.1"/>
    <property type="molecule type" value="Genomic_DNA"/>
</dbReference>
<dbReference type="Pfam" id="PF25553">
    <property type="entry name" value="BTB-POZ_ANK-like"/>
    <property type="match status" value="1"/>
</dbReference>
<evidence type="ECO:0000313" key="2">
    <source>
        <dbReference type="EMBL" id="VFU22990.1"/>
    </source>
</evidence>
<sequence length="90" mass="10653">MLARDNKARREMKTRIYGFFREDSLDHKTKNMSWIAGIPIDRKIGDEFVKLWADQEQGLSHSRVPTVYRHEISKITMDCNRKRTCLGAKR</sequence>
<dbReference type="UniPathway" id="UPA00143"/>
<evidence type="ECO:0000259" key="1">
    <source>
        <dbReference type="Pfam" id="PF25553"/>
    </source>
</evidence>
<feature type="domain" description="At3g05675-like ankyrin-like" evidence="1">
    <location>
        <begin position="24"/>
        <end position="76"/>
    </location>
</feature>
<name>A0A6N2KIE6_SALVM</name>